<dbReference type="GO" id="GO:0016020">
    <property type="term" value="C:membrane"/>
    <property type="evidence" value="ECO:0007669"/>
    <property type="project" value="UniProtKB-SubCell"/>
</dbReference>
<evidence type="ECO:0000256" key="8">
    <source>
        <dbReference type="SAM" id="Phobius"/>
    </source>
</evidence>
<feature type="transmembrane region" description="Helical" evidence="8">
    <location>
        <begin position="160"/>
        <end position="180"/>
    </location>
</feature>
<comment type="pathway">
    <text evidence="3">Sphingolipid metabolism.</text>
</comment>
<sequence>MGLINDYVEFMNDSYNLMKCSSNESYRQPFWSDFFHSIINLCRMNNYYRTEFVYIIAALCVISLIRHLIFDVMCNILVSNGYVFEKHRNKFCHDFWIFIFRTPVYLLAWNIYNETDTFENMGNVHMIIPFKIRFLYLISISEYIHSTGLLLFGYHHDKDAPVWIIHHLIGVLILILSYIIRQHLFIVAGIFMMEITDIFVFSKFALKLQIHLIQKYINHVRVIFFSISLFVWCFSRLYAYPLILSPPLMKNFYQLCHLERGSIYLFLHGLSIFIHITNIYWTFTLAKVTLILIRKGSATNIEDAREFDFTIDEKKIH</sequence>
<name>A0A922HJY9_DERFA</name>
<evidence type="ECO:0000313" key="11">
    <source>
        <dbReference type="Proteomes" id="UP000790347"/>
    </source>
</evidence>
<gene>
    <name evidence="10" type="primary">CERS1_5</name>
    <name evidence="10" type="ORF">DERF_014742</name>
</gene>
<evidence type="ECO:0000256" key="7">
    <source>
        <dbReference type="PROSITE-ProRule" id="PRU00205"/>
    </source>
</evidence>
<feature type="transmembrane region" description="Helical" evidence="8">
    <location>
        <begin position="132"/>
        <end position="153"/>
    </location>
</feature>
<reference evidence="10" key="2">
    <citation type="journal article" date="2022" name="Res Sq">
        <title>Comparative Genomics Reveals Insights into the Divergent Evolution of Astigmatic Mites and Household Pest Adaptations.</title>
        <authorList>
            <person name="Xiong Q."/>
            <person name="Wan A.T.-Y."/>
            <person name="Liu X.-Y."/>
            <person name="Fung C.S.-H."/>
            <person name="Xiao X."/>
            <person name="Malainual N."/>
            <person name="Hou J."/>
            <person name="Wang L."/>
            <person name="Wang M."/>
            <person name="Yang K."/>
            <person name="Cui Y."/>
            <person name="Leung E."/>
            <person name="Nong W."/>
            <person name="Shin S.-K."/>
            <person name="Au S."/>
            <person name="Jeong K.Y."/>
            <person name="Chew F.T."/>
            <person name="Hui J."/>
            <person name="Leung T.F."/>
            <person name="Tungtrongchitr A."/>
            <person name="Zhong N."/>
            <person name="Liu Z."/>
            <person name="Tsui S."/>
        </authorList>
    </citation>
    <scope>NUCLEOTIDE SEQUENCE</scope>
    <source>
        <strain evidence="10">Derf</strain>
        <tissue evidence="10">Whole organism</tissue>
    </source>
</reference>
<dbReference type="AlphaFoldDB" id="A0A922HJY9"/>
<dbReference type="Proteomes" id="UP000790347">
    <property type="component" value="Unassembled WGS sequence"/>
</dbReference>
<feature type="transmembrane region" description="Helical" evidence="8">
    <location>
        <begin position="52"/>
        <end position="74"/>
    </location>
</feature>
<dbReference type="PANTHER" id="PTHR12560">
    <property type="entry name" value="LONGEVITY ASSURANCE FACTOR 1 LAG1"/>
    <property type="match status" value="1"/>
</dbReference>
<comment type="subcellular location">
    <subcellularLocation>
        <location evidence="1">Membrane</location>
        <topology evidence="1">Multi-pass membrane protein</topology>
    </subcellularLocation>
</comment>
<feature type="transmembrane region" description="Helical" evidence="8">
    <location>
        <begin position="263"/>
        <end position="286"/>
    </location>
</feature>
<comment type="pathway">
    <text evidence="2">Lipid metabolism; sphingolipid metabolism.</text>
</comment>
<feature type="transmembrane region" description="Helical" evidence="8">
    <location>
        <begin position="186"/>
        <end position="206"/>
    </location>
</feature>
<dbReference type="Pfam" id="PF03798">
    <property type="entry name" value="TRAM_LAG1_CLN8"/>
    <property type="match status" value="1"/>
</dbReference>
<feature type="domain" description="TLC" evidence="9">
    <location>
        <begin position="88"/>
        <end position="294"/>
    </location>
</feature>
<reference evidence="10" key="1">
    <citation type="submission" date="2013-05" db="EMBL/GenBank/DDBJ databases">
        <authorList>
            <person name="Yim A.K.Y."/>
            <person name="Chan T.F."/>
            <person name="Ji K.M."/>
            <person name="Liu X.Y."/>
            <person name="Zhou J.W."/>
            <person name="Li R.Q."/>
            <person name="Yang K.Y."/>
            <person name="Li J."/>
            <person name="Li M."/>
            <person name="Law P.T.W."/>
            <person name="Wu Y.L."/>
            <person name="Cai Z.L."/>
            <person name="Qin H."/>
            <person name="Bao Y."/>
            <person name="Leung R.K.K."/>
            <person name="Ng P.K.S."/>
            <person name="Zou J."/>
            <person name="Zhong X.J."/>
            <person name="Ran P.X."/>
            <person name="Zhong N.S."/>
            <person name="Liu Z.G."/>
            <person name="Tsui S.K.W."/>
        </authorList>
    </citation>
    <scope>NUCLEOTIDE SEQUENCE</scope>
    <source>
        <strain evidence="10">Derf</strain>
        <tissue evidence="10">Whole organism</tissue>
    </source>
</reference>
<dbReference type="PIRSF" id="PIRSF005225">
    <property type="entry name" value="LAG1_LAC1"/>
    <property type="match status" value="1"/>
</dbReference>
<evidence type="ECO:0000256" key="4">
    <source>
        <dbReference type="ARBA" id="ARBA00022692"/>
    </source>
</evidence>
<proteinExistence type="predicted"/>
<dbReference type="InterPro" id="IPR016439">
    <property type="entry name" value="Lag1/Lac1-like"/>
</dbReference>
<dbReference type="InterPro" id="IPR006634">
    <property type="entry name" value="TLC-dom"/>
</dbReference>
<dbReference type="GO" id="GO:0046513">
    <property type="term" value="P:ceramide biosynthetic process"/>
    <property type="evidence" value="ECO:0007669"/>
    <property type="project" value="InterPro"/>
</dbReference>
<evidence type="ECO:0000256" key="5">
    <source>
        <dbReference type="ARBA" id="ARBA00022989"/>
    </source>
</evidence>
<evidence type="ECO:0000256" key="3">
    <source>
        <dbReference type="ARBA" id="ARBA00004991"/>
    </source>
</evidence>
<evidence type="ECO:0000259" key="9">
    <source>
        <dbReference type="PROSITE" id="PS50922"/>
    </source>
</evidence>
<feature type="transmembrane region" description="Helical" evidence="8">
    <location>
        <begin position="218"/>
        <end position="243"/>
    </location>
</feature>
<dbReference type="GO" id="GO:0050291">
    <property type="term" value="F:sphingosine N-acyltransferase activity"/>
    <property type="evidence" value="ECO:0007669"/>
    <property type="project" value="InterPro"/>
</dbReference>
<keyword evidence="11" id="KW-1185">Reference proteome</keyword>
<accession>A0A922HJY9</accession>
<dbReference type="PROSITE" id="PS50922">
    <property type="entry name" value="TLC"/>
    <property type="match status" value="1"/>
</dbReference>
<evidence type="ECO:0000256" key="1">
    <source>
        <dbReference type="ARBA" id="ARBA00004141"/>
    </source>
</evidence>
<dbReference type="GO" id="GO:0005783">
    <property type="term" value="C:endoplasmic reticulum"/>
    <property type="evidence" value="ECO:0007669"/>
    <property type="project" value="TreeGrafter"/>
</dbReference>
<evidence type="ECO:0000256" key="2">
    <source>
        <dbReference type="ARBA" id="ARBA00004760"/>
    </source>
</evidence>
<keyword evidence="5 8" id="KW-1133">Transmembrane helix</keyword>
<evidence type="ECO:0000256" key="6">
    <source>
        <dbReference type="ARBA" id="ARBA00023136"/>
    </source>
</evidence>
<feature type="transmembrane region" description="Helical" evidence="8">
    <location>
        <begin position="95"/>
        <end position="112"/>
    </location>
</feature>
<evidence type="ECO:0000313" key="10">
    <source>
        <dbReference type="EMBL" id="KAH9494019.1"/>
    </source>
</evidence>
<dbReference type="EMBL" id="ASGP02000008">
    <property type="protein sequence ID" value="KAH9494019.1"/>
    <property type="molecule type" value="Genomic_DNA"/>
</dbReference>
<keyword evidence="4 7" id="KW-0812">Transmembrane</keyword>
<protein>
    <submittedName>
        <fullName evidence="10">Ceramide synthase 1</fullName>
    </submittedName>
</protein>
<keyword evidence="6 7" id="KW-0472">Membrane</keyword>
<organism evidence="10 11">
    <name type="scientific">Dermatophagoides farinae</name>
    <name type="common">American house dust mite</name>
    <dbReference type="NCBI Taxonomy" id="6954"/>
    <lineage>
        <taxon>Eukaryota</taxon>
        <taxon>Metazoa</taxon>
        <taxon>Ecdysozoa</taxon>
        <taxon>Arthropoda</taxon>
        <taxon>Chelicerata</taxon>
        <taxon>Arachnida</taxon>
        <taxon>Acari</taxon>
        <taxon>Acariformes</taxon>
        <taxon>Sarcoptiformes</taxon>
        <taxon>Astigmata</taxon>
        <taxon>Psoroptidia</taxon>
        <taxon>Analgoidea</taxon>
        <taxon>Pyroglyphidae</taxon>
        <taxon>Dermatophagoidinae</taxon>
        <taxon>Dermatophagoides</taxon>
    </lineage>
</organism>
<comment type="caution">
    <text evidence="10">The sequence shown here is derived from an EMBL/GenBank/DDBJ whole genome shotgun (WGS) entry which is preliminary data.</text>
</comment>
<dbReference type="PANTHER" id="PTHR12560:SF0">
    <property type="entry name" value="LD18904P"/>
    <property type="match status" value="1"/>
</dbReference>